<dbReference type="GO" id="GO:0008270">
    <property type="term" value="F:zinc ion binding"/>
    <property type="evidence" value="ECO:0007669"/>
    <property type="project" value="UniProtKB-KW"/>
</dbReference>
<dbReference type="FunFam" id="3.30.160.60:FF:000030">
    <property type="entry name" value="Zinc finger protein 628"/>
    <property type="match status" value="1"/>
</dbReference>
<dbReference type="FunFam" id="3.30.160.60:FF:000358">
    <property type="entry name" value="zinc finger protein 24"/>
    <property type="match status" value="1"/>
</dbReference>
<evidence type="ECO:0000256" key="3">
    <source>
        <dbReference type="ARBA" id="ARBA00022723"/>
    </source>
</evidence>
<evidence type="ECO:0000256" key="7">
    <source>
        <dbReference type="ARBA" id="ARBA00023015"/>
    </source>
</evidence>
<accession>A0A2K6VAZ2</accession>
<dbReference type="GO" id="GO:0000981">
    <property type="term" value="F:DNA-binding transcription factor activity, RNA polymerase II-specific"/>
    <property type="evidence" value="ECO:0007669"/>
    <property type="project" value="TreeGrafter"/>
</dbReference>
<dbReference type="Pfam" id="PF00096">
    <property type="entry name" value="zf-C2H2"/>
    <property type="match status" value="4"/>
</dbReference>
<dbReference type="PANTHER" id="PTHR24394:SF29">
    <property type="entry name" value="MYONEURIN"/>
    <property type="match status" value="1"/>
</dbReference>
<dbReference type="GO" id="GO:0005634">
    <property type="term" value="C:nucleus"/>
    <property type="evidence" value="ECO:0007669"/>
    <property type="project" value="UniProtKB-SubCell"/>
</dbReference>
<keyword evidence="5" id="KW-0863">Zinc-finger</keyword>
<dbReference type="EnsemblMetazoa" id="ADAC011117-RA">
    <property type="protein sequence ID" value="ADAC011117-PA"/>
    <property type="gene ID" value="ADAC011117"/>
</dbReference>
<proteinExistence type="inferred from homology"/>
<dbReference type="VEuPathDB" id="VectorBase:ADAC011117"/>
<keyword evidence="8" id="KW-0238">DNA-binding</keyword>
<reference evidence="12" key="2">
    <citation type="submission" date="2018-02" db="UniProtKB">
        <authorList>
            <consortium name="EnsemblMetazoa"/>
        </authorList>
    </citation>
    <scope>IDENTIFICATION</scope>
</reference>
<evidence type="ECO:0000256" key="10">
    <source>
        <dbReference type="ARBA" id="ARBA00023242"/>
    </source>
</evidence>
<feature type="domain" description="C2H2-type" evidence="11">
    <location>
        <begin position="287"/>
        <end position="314"/>
    </location>
</feature>
<feature type="domain" description="C2H2-type" evidence="11">
    <location>
        <begin position="371"/>
        <end position="399"/>
    </location>
</feature>
<evidence type="ECO:0000259" key="11">
    <source>
        <dbReference type="PROSITE" id="PS50157"/>
    </source>
</evidence>
<evidence type="ECO:0000313" key="13">
    <source>
        <dbReference type="Proteomes" id="UP000000673"/>
    </source>
</evidence>
<dbReference type="PROSITE" id="PS50157">
    <property type="entry name" value="ZINC_FINGER_C2H2_2"/>
    <property type="match status" value="8"/>
</dbReference>
<dbReference type="InterPro" id="IPR036236">
    <property type="entry name" value="Znf_C2H2_sf"/>
</dbReference>
<evidence type="ECO:0000256" key="1">
    <source>
        <dbReference type="ARBA" id="ARBA00004123"/>
    </source>
</evidence>
<dbReference type="PANTHER" id="PTHR24394">
    <property type="entry name" value="ZINC FINGER PROTEIN"/>
    <property type="match status" value="1"/>
</dbReference>
<dbReference type="FunFam" id="3.30.160.60:FF:000446">
    <property type="entry name" value="Zinc finger protein"/>
    <property type="match status" value="1"/>
</dbReference>
<comment type="similarity">
    <text evidence="2">Belongs to the krueppel C2H2-type zinc-finger protein family.</text>
</comment>
<keyword evidence="13" id="KW-1185">Reference proteome</keyword>
<feature type="domain" description="C2H2-type" evidence="11">
    <location>
        <begin position="343"/>
        <end position="370"/>
    </location>
</feature>
<keyword evidence="7" id="KW-0805">Transcription regulation</keyword>
<dbReference type="Gene3D" id="3.30.160.60">
    <property type="entry name" value="Classic Zinc Finger"/>
    <property type="match status" value="7"/>
</dbReference>
<evidence type="ECO:0000256" key="2">
    <source>
        <dbReference type="ARBA" id="ARBA00006991"/>
    </source>
</evidence>
<name>A0A2K6VAZ2_ANODA</name>
<evidence type="ECO:0000256" key="8">
    <source>
        <dbReference type="ARBA" id="ARBA00023125"/>
    </source>
</evidence>
<evidence type="ECO:0000313" key="12">
    <source>
        <dbReference type="EnsemblMetazoa" id="ADAC011117-PA"/>
    </source>
</evidence>
<dbReference type="FunFam" id="3.30.160.60:FF:002343">
    <property type="entry name" value="Zinc finger protein 33A"/>
    <property type="match status" value="1"/>
</dbReference>
<sequence>MCVVCFRELRNVCTFRDKVIQSDLCFRGSTATTSNCEEAQVNQTANFEIIPVRCYLCGELICDGAPSYGLSGQDSDGTINRLCEKCYGRLQEEQTEPDVPAQVSSDGDEMLTQSTAFTSNHEDYPSSERYCCVTHCKELFESEPELLCHVQEQHSAKLRWNQQRQEANKAYQCNVCYRAFISSKNLRLHQFFRANQQGRKQFACSQCPFRAANSSLLTIHARSHTGEKPFACGLCKKQFCSELNLKNHQMCHQPDRPFVCPYCSHAFVRKGTMEEHIQTCHMDERPYQCTVCLAQFKVPQKLRLHQRIHTDEKQYACSYCPSKFNYAWDRTRHERSHRGEKPYVCDSCGSGFTRKRSLRIHEHTHTGERPFSCMDCEKTFIQSSQLKRHMARYHQQGTACSSASNEAVQQLECI</sequence>
<keyword evidence="4" id="KW-0677">Repeat</keyword>
<protein>
    <recommendedName>
        <fullName evidence="11">C2H2-type domain-containing protein</fullName>
    </recommendedName>
</protein>
<dbReference type="VEuPathDB" id="VectorBase:ADAR2_004723"/>
<dbReference type="PROSITE" id="PS00028">
    <property type="entry name" value="ZINC_FINGER_C2H2_1"/>
    <property type="match status" value="7"/>
</dbReference>
<evidence type="ECO:0000256" key="6">
    <source>
        <dbReference type="ARBA" id="ARBA00022833"/>
    </source>
</evidence>
<evidence type="ECO:0000256" key="5">
    <source>
        <dbReference type="ARBA" id="ARBA00022771"/>
    </source>
</evidence>
<reference evidence="13" key="1">
    <citation type="journal article" date="2010" name="BMC Genomics">
        <title>Combination of measures distinguishes pre-miRNAs from other stem-loops in the genome of the newly sequenced Anopheles darlingi.</title>
        <authorList>
            <person name="Mendes N.D."/>
            <person name="Freitas A.T."/>
            <person name="Vasconcelos A.T."/>
            <person name="Sagot M.F."/>
        </authorList>
    </citation>
    <scope>NUCLEOTIDE SEQUENCE</scope>
</reference>
<feature type="domain" description="C2H2-type" evidence="11">
    <location>
        <begin position="171"/>
        <end position="201"/>
    </location>
</feature>
<keyword evidence="3" id="KW-0479">Metal-binding</keyword>
<feature type="domain" description="C2H2-type" evidence="11">
    <location>
        <begin position="202"/>
        <end position="229"/>
    </location>
</feature>
<feature type="domain" description="C2H2-type" evidence="11">
    <location>
        <begin position="258"/>
        <end position="286"/>
    </location>
</feature>
<feature type="domain" description="C2H2-type" evidence="11">
    <location>
        <begin position="230"/>
        <end position="257"/>
    </location>
</feature>
<evidence type="ECO:0000256" key="4">
    <source>
        <dbReference type="ARBA" id="ARBA00022737"/>
    </source>
</evidence>
<dbReference type="GO" id="GO:0003690">
    <property type="term" value="F:double-stranded DNA binding"/>
    <property type="evidence" value="ECO:0007669"/>
    <property type="project" value="UniProtKB-ARBA"/>
</dbReference>
<dbReference type="AlphaFoldDB" id="A0A2K6VAZ2"/>
<dbReference type="InterPro" id="IPR013087">
    <property type="entry name" value="Znf_C2H2_type"/>
</dbReference>
<organism evidence="12 13">
    <name type="scientific">Anopheles darlingi</name>
    <name type="common">Mosquito</name>
    <dbReference type="NCBI Taxonomy" id="43151"/>
    <lineage>
        <taxon>Eukaryota</taxon>
        <taxon>Metazoa</taxon>
        <taxon>Ecdysozoa</taxon>
        <taxon>Arthropoda</taxon>
        <taxon>Hexapoda</taxon>
        <taxon>Insecta</taxon>
        <taxon>Pterygota</taxon>
        <taxon>Neoptera</taxon>
        <taxon>Endopterygota</taxon>
        <taxon>Diptera</taxon>
        <taxon>Nematocera</taxon>
        <taxon>Culicoidea</taxon>
        <taxon>Culicidae</taxon>
        <taxon>Anophelinae</taxon>
        <taxon>Anopheles</taxon>
    </lineage>
</organism>
<dbReference type="SMART" id="SM00355">
    <property type="entry name" value="ZnF_C2H2"/>
    <property type="match status" value="9"/>
</dbReference>
<keyword evidence="6" id="KW-0862">Zinc</keyword>
<dbReference type="Proteomes" id="UP000000673">
    <property type="component" value="Unassembled WGS sequence"/>
</dbReference>
<comment type="subcellular location">
    <subcellularLocation>
        <location evidence="1">Nucleus</location>
    </subcellularLocation>
</comment>
<evidence type="ECO:0000256" key="9">
    <source>
        <dbReference type="ARBA" id="ARBA00023163"/>
    </source>
</evidence>
<feature type="domain" description="C2H2-type" evidence="11">
    <location>
        <begin position="315"/>
        <end position="342"/>
    </location>
</feature>
<keyword evidence="9" id="KW-0804">Transcription</keyword>
<dbReference type="SUPFAM" id="SSF57667">
    <property type="entry name" value="beta-beta-alpha zinc fingers"/>
    <property type="match status" value="4"/>
</dbReference>
<keyword evidence="10" id="KW-0539">Nucleus</keyword>
<dbReference type="FunFam" id="3.30.160.60:FF:001370">
    <property type="entry name" value="Zinc finger protein"/>
    <property type="match status" value="1"/>
</dbReference>